<sequence length="126" mass="14924">MTNSYSILKFFETIAKFIQIFFIISAIQISIFVFSLYRIFTSSDAENMDMHQWQLIITDKWAASMNNAMLMYTIVIIYLAITAIPMFIMWKNKSHPYRQCKECCSLKTNEAKELLNTKNNPTYYRN</sequence>
<evidence type="ECO:0000256" key="1">
    <source>
        <dbReference type="SAM" id="Phobius"/>
    </source>
</evidence>
<dbReference type="Proteomes" id="UP000321787">
    <property type="component" value="Unassembled WGS sequence"/>
</dbReference>
<evidence type="ECO:0000313" key="5">
    <source>
        <dbReference type="Proteomes" id="UP000448038"/>
    </source>
</evidence>
<dbReference type="EMBL" id="BJTZ01000059">
    <property type="protein sequence ID" value="GEK16064.1"/>
    <property type="molecule type" value="Genomic_DNA"/>
</dbReference>
<dbReference type="AlphaFoldDB" id="A0A510UN67"/>
<organism evidence="2 4">
    <name type="scientific">Aliivibrio fischeri</name>
    <name type="common">Vibrio fischeri</name>
    <dbReference type="NCBI Taxonomy" id="668"/>
    <lineage>
        <taxon>Bacteria</taxon>
        <taxon>Pseudomonadati</taxon>
        <taxon>Pseudomonadota</taxon>
        <taxon>Gammaproteobacteria</taxon>
        <taxon>Vibrionales</taxon>
        <taxon>Vibrionaceae</taxon>
        <taxon>Aliivibrio</taxon>
    </lineage>
</organism>
<feature type="transmembrane region" description="Helical" evidence="1">
    <location>
        <begin position="20"/>
        <end position="40"/>
    </location>
</feature>
<name>A0A510UN67_ALIFS</name>
<feature type="transmembrane region" description="Helical" evidence="1">
    <location>
        <begin position="69"/>
        <end position="90"/>
    </location>
</feature>
<dbReference type="Proteomes" id="UP000448038">
    <property type="component" value="Unassembled WGS sequence"/>
</dbReference>
<accession>A0A510UN67</accession>
<dbReference type="RefSeq" id="WP_146866771.1">
    <property type="nucleotide sequence ID" value="NZ_BJTZ01000059.1"/>
</dbReference>
<reference evidence="3 5" key="2">
    <citation type="submission" date="2019-11" db="EMBL/GenBank/DDBJ databases">
        <title>Using colonization assays and comparative genomics to discover symbiosis behaviors and factors in Vibrio fischeri.</title>
        <authorList>
            <person name="Bongrand C."/>
            <person name="Moriano-Gutierrez S."/>
            <person name="Arevalo P."/>
            <person name="Mcfall-Ngai M."/>
            <person name="Visick K."/>
            <person name="Polz M.F."/>
            <person name="Ruby E.G."/>
        </authorList>
    </citation>
    <scope>NUCLEOTIDE SEQUENCE [LARGE SCALE GENOMIC DNA]</scope>
    <source>
        <strain evidence="3">Emors.4.1</strain>
        <strain evidence="5">emors.4.1</strain>
    </source>
</reference>
<reference evidence="2 4" key="1">
    <citation type="submission" date="2019-07" db="EMBL/GenBank/DDBJ databases">
        <title>Whole genome shotgun sequence of Aliivibrio fischeri NBRC 101058.</title>
        <authorList>
            <person name="Hosoyama A."/>
            <person name="Uohara A."/>
            <person name="Ohji S."/>
            <person name="Ichikawa N."/>
        </authorList>
    </citation>
    <scope>NUCLEOTIDE SEQUENCE [LARGE SCALE GENOMIC DNA]</scope>
    <source>
        <strain evidence="2 4">NBRC 101058</strain>
    </source>
</reference>
<gene>
    <name evidence="2" type="ORF">AFI02nite_41000</name>
    <name evidence="3" type="ORF">GNP88_18415</name>
</gene>
<evidence type="ECO:0000313" key="4">
    <source>
        <dbReference type="Proteomes" id="UP000321787"/>
    </source>
</evidence>
<evidence type="ECO:0000313" key="2">
    <source>
        <dbReference type="EMBL" id="GEK16064.1"/>
    </source>
</evidence>
<evidence type="ECO:0000313" key="3">
    <source>
        <dbReference type="EMBL" id="MUK51111.1"/>
    </source>
</evidence>
<keyword evidence="1" id="KW-0472">Membrane</keyword>
<proteinExistence type="predicted"/>
<protein>
    <submittedName>
        <fullName evidence="2">Uncharacterized protein</fullName>
    </submittedName>
</protein>
<keyword evidence="1" id="KW-0812">Transmembrane</keyword>
<keyword evidence="1" id="KW-1133">Transmembrane helix</keyword>
<dbReference type="EMBL" id="WOBN01000035">
    <property type="protein sequence ID" value="MUK51111.1"/>
    <property type="molecule type" value="Genomic_DNA"/>
</dbReference>
<comment type="caution">
    <text evidence="2">The sequence shown here is derived from an EMBL/GenBank/DDBJ whole genome shotgun (WGS) entry which is preliminary data.</text>
</comment>